<evidence type="ECO:0000256" key="2">
    <source>
        <dbReference type="ARBA" id="ARBA00022763"/>
    </source>
</evidence>
<accession>A0ABP8LSZ6</accession>
<dbReference type="InterPro" id="IPR050356">
    <property type="entry name" value="SulA_CellDiv_inhibitor"/>
</dbReference>
<comment type="caution">
    <text evidence="4">The sequence shown here is derived from an EMBL/GenBank/DDBJ whole genome shotgun (WGS) entry which is preliminary data.</text>
</comment>
<dbReference type="InterPro" id="IPR043128">
    <property type="entry name" value="Rev_trsase/Diguanyl_cyclase"/>
</dbReference>
<dbReference type="EMBL" id="BAABEY010000010">
    <property type="protein sequence ID" value="GAA4434157.1"/>
    <property type="molecule type" value="Genomic_DNA"/>
</dbReference>
<evidence type="ECO:0000313" key="5">
    <source>
        <dbReference type="Proteomes" id="UP001501508"/>
    </source>
</evidence>
<dbReference type="PANTHER" id="PTHR35369">
    <property type="entry name" value="BLR3025 PROTEIN-RELATED"/>
    <property type="match status" value="1"/>
</dbReference>
<dbReference type="InterPro" id="IPR001126">
    <property type="entry name" value="UmuC"/>
</dbReference>
<keyword evidence="5" id="KW-1185">Reference proteome</keyword>
<proteinExistence type="inferred from homology"/>
<dbReference type="CDD" id="cd03468">
    <property type="entry name" value="PolY_like"/>
    <property type="match status" value="1"/>
</dbReference>
<evidence type="ECO:0000259" key="3">
    <source>
        <dbReference type="Pfam" id="PF00817"/>
    </source>
</evidence>
<dbReference type="Gene3D" id="3.40.1170.60">
    <property type="match status" value="1"/>
</dbReference>
<dbReference type="Proteomes" id="UP001501508">
    <property type="component" value="Unassembled WGS sequence"/>
</dbReference>
<dbReference type="InterPro" id="IPR043502">
    <property type="entry name" value="DNA/RNA_pol_sf"/>
</dbReference>
<dbReference type="Pfam" id="PF00817">
    <property type="entry name" value="IMS"/>
    <property type="match status" value="1"/>
</dbReference>
<dbReference type="PANTHER" id="PTHR35369:SF2">
    <property type="entry name" value="BLR3025 PROTEIN"/>
    <property type="match status" value="1"/>
</dbReference>
<feature type="domain" description="UmuC" evidence="3">
    <location>
        <begin position="8"/>
        <end position="151"/>
    </location>
</feature>
<dbReference type="RefSeq" id="WP_345026843.1">
    <property type="nucleotide sequence ID" value="NZ_BAABEY010000010.1"/>
</dbReference>
<protein>
    <submittedName>
        <fullName evidence="4">DNA polymerase Y family protein</fullName>
    </submittedName>
</protein>
<comment type="similarity">
    <text evidence="1">Belongs to the DNA polymerase type-Y family.</text>
</comment>
<reference evidence="5" key="1">
    <citation type="journal article" date="2019" name="Int. J. Syst. Evol. Microbiol.">
        <title>The Global Catalogue of Microorganisms (GCM) 10K type strain sequencing project: providing services to taxonomists for standard genome sequencing and annotation.</title>
        <authorList>
            <consortium name="The Broad Institute Genomics Platform"/>
            <consortium name="The Broad Institute Genome Sequencing Center for Infectious Disease"/>
            <person name="Wu L."/>
            <person name="Ma J."/>
        </authorList>
    </citation>
    <scope>NUCLEOTIDE SEQUENCE [LARGE SCALE GENOMIC DNA]</scope>
    <source>
        <strain evidence="5">JCM 31920</strain>
    </source>
</reference>
<dbReference type="SUPFAM" id="SSF56672">
    <property type="entry name" value="DNA/RNA polymerases"/>
    <property type="match status" value="1"/>
</dbReference>
<gene>
    <name evidence="4" type="ORF">GCM10023091_08690</name>
</gene>
<keyword evidence="2" id="KW-0227">DNA damage</keyword>
<name>A0ABP8LSZ6_9BACT</name>
<evidence type="ECO:0000256" key="1">
    <source>
        <dbReference type="ARBA" id="ARBA00010945"/>
    </source>
</evidence>
<evidence type="ECO:0000313" key="4">
    <source>
        <dbReference type="EMBL" id="GAA4434157.1"/>
    </source>
</evidence>
<sequence length="498" mass="56609">MRRYVAIWFRHLLTDRHIRKHPDMKSVPFVMALPQRGRMVVTASSATATALGIVPGMVVADARAAFPDVQVIEEKETSPEKLLSALAEWAIRFTPVVAIDQPDGLLLDATGCTHLWQGETAYLKDIRDRLCEFGYHIRVAMAGTPGAAWALARFGKEQVIIPPGEDRKAILPLPPAALRISPEIVEKLLKLGLSTVSKFVDMPRSSLRRRFGPELSDRIDQVLGKSSEWIEPVEPAVRYREQLSCLEPICTATAIRIAIERLLELLCNRLAKEHKGLQKAILKTYRLDGKTQQIEIGTYRPTCHIQHLLRLFALKINTIEPDLGIELLILEAPVVTGIREEQGSFWSITGDKNLTAIAALLDRMAGRGGHDIVRRYLPAEHYWPERSVTQARSLEEKSTTDWRTDRPRPTHLLPCPEAIFVTAPVPDYPPVLFRYKDEVHRIAKADGPERIEQEWWLSDGLHRDYYTVENDQGARYWIFRSGYYDQGTAKWYIHGFFS</sequence>
<organism evidence="4 5">
    <name type="scientific">Ravibacter arvi</name>
    <dbReference type="NCBI Taxonomy" id="2051041"/>
    <lineage>
        <taxon>Bacteria</taxon>
        <taxon>Pseudomonadati</taxon>
        <taxon>Bacteroidota</taxon>
        <taxon>Cytophagia</taxon>
        <taxon>Cytophagales</taxon>
        <taxon>Spirosomataceae</taxon>
        <taxon>Ravibacter</taxon>
    </lineage>
</organism>
<dbReference type="Gene3D" id="3.30.70.270">
    <property type="match status" value="1"/>
</dbReference>